<keyword evidence="2" id="KW-0732">Signal</keyword>
<proteinExistence type="predicted"/>
<keyword evidence="4" id="KW-1185">Reference proteome</keyword>
<feature type="chain" id="PRO_5026153009" evidence="2">
    <location>
        <begin position="18"/>
        <end position="182"/>
    </location>
</feature>
<keyword evidence="1" id="KW-0472">Membrane</keyword>
<comment type="caution">
    <text evidence="3">The sequence shown here is derived from an EMBL/GenBank/DDBJ whole genome shotgun (WGS) entry which is preliminary data.</text>
</comment>
<gene>
    <name evidence="3" type="ORF">AGLY_008463</name>
</gene>
<evidence type="ECO:0000256" key="2">
    <source>
        <dbReference type="SAM" id="SignalP"/>
    </source>
</evidence>
<dbReference type="EMBL" id="VYZN01000028">
    <property type="protein sequence ID" value="KAE9534373.1"/>
    <property type="molecule type" value="Genomic_DNA"/>
</dbReference>
<keyword evidence="1" id="KW-0812">Transmembrane</keyword>
<evidence type="ECO:0000313" key="3">
    <source>
        <dbReference type="EMBL" id="KAE9534373.1"/>
    </source>
</evidence>
<feature type="transmembrane region" description="Helical" evidence="1">
    <location>
        <begin position="113"/>
        <end position="146"/>
    </location>
</feature>
<dbReference type="Proteomes" id="UP000475862">
    <property type="component" value="Unassembled WGS sequence"/>
</dbReference>
<name>A0A6G0TMB8_APHGL</name>
<evidence type="ECO:0000313" key="4">
    <source>
        <dbReference type="Proteomes" id="UP000475862"/>
    </source>
</evidence>
<sequence>MFKYTIMIAVIVSASLANSVPTNSSVAAANRYDPMSGAATILHKSKQYVKPDQRQSLFSYESSNGQSNHGGNHLLESGLSGLLEAISIPKKIIGSVVSLLKTIDLKKLVKIALIGGAVVVLGAVAVAGAAGIAAIVTAVGAAIPYIRFFFGHNKGQVSDSEIDVISEFVLDAFNKYDHQHKA</sequence>
<accession>A0A6G0TMB8</accession>
<reference evidence="3 4" key="1">
    <citation type="submission" date="2019-08" db="EMBL/GenBank/DDBJ databases">
        <title>The genome of the soybean aphid Biotype 1, its phylome, world population structure and adaptation to the North American continent.</title>
        <authorList>
            <person name="Giordano R."/>
            <person name="Donthu R.K."/>
            <person name="Hernandez A.G."/>
            <person name="Wright C.L."/>
            <person name="Zimin A.V."/>
        </authorList>
    </citation>
    <scope>NUCLEOTIDE SEQUENCE [LARGE SCALE GENOMIC DNA]</scope>
    <source>
        <tissue evidence="3">Whole aphids</tissue>
    </source>
</reference>
<protein>
    <submittedName>
        <fullName evidence="3">Uncharacterized protein</fullName>
    </submittedName>
</protein>
<organism evidence="3 4">
    <name type="scientific">Aphis glycines</name>
    <name type="common">Soybean aphid</name>
    <dbReference type="NCBI Taxonomy" id="307491"/>
    <lineage>
        <taxon>Eukaryota</taxon>
        <taxon>Metazoa</taxon>
        <taxon>Ecdysozoa</taxon>
        <taxon>Arthropoda</taxon>
        <taxon>Hexapoda</taxon>
        <taxon>Insecta</taxon>
        <taxon>Pterygota</taxon>
        <taxon>Neoptera</taxon>
        <taxon>Paraneoptera</taxon>
        <taxon>Hemiptera</taxon>
        <taxon>Sternorrhyncha</taxon>
        <taxon>Aphidomorpha</taxon>
        <taxon>Aphidoidea</taxon>
        <taxon>Aphididae</taxon>
        <taxon>Aphidini</taxon>
        <taxon>Aphis</taxon>
        <taxon>Aphis</taxon>
    </lineage>
</organism>
<dbReference type="OrthoDB" id="6629936at2759"/>
<evidence type="ECO:0000256" key="1">
    <source>
        <dbReference type="SAM" id="Phobius"/>
    </source>
</evidence>
<feature type="signal peptide" evidence="2">
    <location>
        <begin position="1"/>
        <end position="17"/>
    </location>
</feature>
<dbReference type="AlphaFoldDB" id="A0A6G0TMB8"/>
<keyword evidence="1" id="KW-1133">Transmembrane helix</keyword>